<dbReference type="InterPro" id="IPR019734">
    <property type="entry name" value="TPR_rpt"/>
</dbReference>
<dbReference type="InterPro" id="IPR011990">
    <property type="entry name" value="TPR-like_helical_dom_sf"/>
</dbReference>
<feature type="repeat" description="TPR" evidence="3">
    <location>
        <begin position="649"/>
        <end position="682"/>
    </location>
</feature>
<evidence type="ECO:0000256" key="2">
    <source>
        <dbReference type="ARBA" id="ARBA00022803"/>
    </source>
</evidence>
<evidence type="ECO:0000313" key="4">
    <source>
        <dbReference type="EMBL" id="CAL5220130.1"/>
    </source>
</evidence>
<dbReference type="PANTHER" id="PTHR15704">
    <property type="entry name" value="SUPERKILLER 3 PROTEIN-RELATED"/>
    <property type="match status" value="1"/>
</dbReference>
<dbReference type="Gene3D" id="1.25.40.10">
    <property type="entry name" value="Tetratricopeptide repeat domain"/>
    <property type="match status" value="5"/>
</dbReference>
<gene>
    <name evidence="4" type="primary">g2087</name>
    <name evidence="4" type="ORF">VP750_LOCUS1789</name>
</gene>
<feature type="repeat" description="TPR" evidence="3">
    <location>
        <begin position="615"/>
        <end position="648"/>
    </location>
</feature>
<dbReference type="EMBL" id="CAXHTA020000003">
    <property type="protein sequence ID" value="CAL5220130.1"/>
    <property type="molecule type" value="Genomic_DNA"/>
</dbReference>
<evidence type="ECO:0000313" key="5">
    <source>
        <dbReference type="Proteomes" id="UP001497392"/>
    </source>
</evidence>
<comment type="caution">
    <text evidence="4">The sequence shown here is derived from an EMBL/GenBank/DDBJ whole genome shotgun (WGS) entry which is preliminary data.</text>
</comment>
<dbReference type="SUPFAM" id="SSF48452">
    <property type="entry name" value="TPR-like"/>
    <property type="match status" value="5"/>
</dbReference>
<dbReference type="SMART" id="SM00028">
    <property type="entry name" value="TPR"/>
    <property type="match status" value="10"/>
</dbReference>
<dbReference type="PROSITE" id="PS50005">
    <property type="entry name" value="TPR"/>
    <property type="match status" value="2"/>
</dbReference>
<proteinExistence type="predicted"/>
<dbReference type="Pfam" id="PF13432">
    <property type="entry name" value="TPR_16"/>
    <property type="match status" value="3"/>
</dbReference>
<protein>
    <submittedName>
        <fullName evidence="4">G2087 protein</fullName>
    </submittedName>
</protein>
<accession>A0ABP1FJI6</accession>
<name>A0ABP1FJI6_9CHLO</name>
<dbReference type="PANTHER" id="PTHR15704:SF7">
    <property type="entry name" value="SUPERKILLER COMPLEX PROTEIN 3"/>
    <property type="match status" value="1"/>
</dbReference>
<dbReference type="InterPro" id="IPR039226">
    <property type="entry name" value="Ski3/TTC37"/>
</dbReference>
<sequence>MSTLKACLKRARECLAGEDFPGAIEHCRAALQHDGQSYDALVFLGKACFLACDTAQAEASYREAISLMRDALPAWKGLAEIYVGSRSLQPEAMEVFEQLLQHSEGVESGGKRDAYIESLAKSYIANSRSADALGLLRELPQHTEHAPRILCLIADAQATLPGKDPEGLRVTLEELQSQTSGNPAYAKYHAQYAGCLWEACRAAKWHFRTCEDALNTCKQLCHRAAAPDPILICIRLHDISGTNSKEGDRTVGVLAAQLAHRFPSSSAAPVALAYALYRQLVASSDAPSTHQERALVIKMFSHGDMQQAGISNAWLCKARVQHDDRDFAAAKATAAAALAALESGDNMSPPASEADLEELALILYSSLWELGETVRAAEGFRKIAGSVGQLQVPITSANRRRAVCGLAASELRSGNTEEALRLFECLLGRQHRKAAANPLAAFEHILGSSANRAQPSPLDHSPKAEHWVHGEYGWALFTAGRLEDARRELETACQKAEGVGFDTPEWEVAQHSWRLGRVLWALGPAHYAAAKQAWMQALPVEGPCQALAYAWLGLLYKQQPKGAGPARKCFQRALAIDPHLSIAGNGLMGSLREAGATDAAAELCKDIAEQYPGAAWAQQQLGSLALEQGRAEEAVAALQAALRKDPTNAAAWEVLGAAYHMLGRFTAALKALKRAVELDGSRLYSKVQIGSIHLCLGQCVEAITAFEAALAQSPSFAPACEGAASALLAAARSHESFGAPGMAADELQRAETYANAALCGVSHKSEAGLKLLGDILLARHATGPSPQQEMQHQHPTVNLDALFTRWQRRIDSVQQARRVYARALHANPGRSSAWGDAASTFYIEAQLRRAHSRLRPEDADALCRASVTCVKGGLRIDSSSSDLWACLGACASTDDQREYALGRALALDPKRAPCWAALGRLYAEAGHTALSDRCLTAARSHDPSSAAAWEAMGTLASFSAEGVDREAYYEEAIKLGGGAEALLGFVEGACKRGAPSAATYVAARRSVEADPLNAAAHNGLGLVAEARSSYAEASEAYELALQLASTGLGGRDAISISTPDQQGQPSLGVSAKLNLARLMSKWQPSRALELYGQLLSEAHAGSTTESLLAFAHALAASGQEHEAADVLHRAASAASTVEVQLECLHALLRSCIELADTGGLFRLLDEHQELLLTGPAASLVELWLTAHAAALNPAFRDLESELAARFATWQDMREVGDATLRAKLLVYSGERAQLAGDERAASHLFARSIHLCPWMPEVWLKAAASKPPSDQTSAVSACRILCRFGAESSANGSSDALSVCVNAMSQLVKTYLADKGPCTPALSKSVHLWPAAAKAGVVC</sequence>
<evidence type="ECO:0000256" key="1">
    <source>
        <dbReference type="ARBA" id="ARBA00022737"/>
    </source>
</evidence>
<evidence type="ECO:0000256" key="3">
    <source>
        <dbReference type="PROSITE-ProRule" id="PRU00339"/>
    </source>
</evidence>
<dbReference type="Proteomes" id="UP001497392">
    <property type="component" value="Unassembled WGS sequence"/>
</dbReference>
<keyword evidence="5" id="KW-1185">Reference proteome</keyword>
<organism evidence="4 5">
    <name type="scientific">Coccomyxa viridis</name>
    <dbReference type="NCBI Taxonomy" id="1274662"/>
    <lineage>
        <taxon>Eukaryota</taxon>
        <taxon>Viridiplantae</taxon>
        <taxon>Chlorophyta</taxon>
        <taxon>core chlorophytes</taxon>
        <taxon>Trebouxiophyceae</taxon>
        <taxon>Trebouxiophyceae incertae sedis</taxon>
        <taxon>Coccomyxaceae</taxon>
        <taxon>Coccomyxa</taxon>
    </lineage>
</organism>
<keyword evidence="1" id="KW-0677">Repeat</keyword>
<keyword evidence="2 3" id="KW-0802">TPR repeat</keyword>
<reference evidence="4 5" key="1">
    <citation type="submission" date="2024-06" db="EMBL/GenBank/DDBJ databases">
        <authorList>
            <person name="Kraege A."/>
            <person name="Thomma B."/>
        </authorList>
    </citation>
    <scope>NUCLEOTIDE SEQUENCE [LARGE SCALE GENOMIC DNA]</scope>
</reference>